<dbReference type="GO" id="GO:0006629">
    <property type="term" value="P:lipid metabolic process"/>
    <property type="evidence" value="ECO:0007669"/>
    <property type="project" value="InterPro"/>
</dbReference>
<dbReference type="Pfam" id="PF03009">
    <property type="entry name" value="GDPD"/>
    <property type="match status" value="1"/>
</dbReference>
<feature type="domain" description="GP-PDE" evidence="1">
    <location>
        <begin position="1"/>
        <end position="235"/>
    </location>
</feature>
<evidence type="ECO:0000313" key="2">
    <source>
        <dbReference type="EMBL" id="AKE42156.1"/>
    </source>
</evidence>
<dbReference type="OrthoDB" id="9758957at2"/>
<dbReference type="AlphaFoldDB" id="A0A0F6TE52"/>
<gene>
    <name evidence="2" type="ORF">UL82_10095</name>
</gene>
<dbReference type="InterPro" id="IPR030395">
    <property type="entry name" value="GP_PDE_dom"/>
</dbReference>
<name>A0A0F6TE52_9CORY</name>
<accession>A0A0F6TE52</accession>
<dbReference type="KEGG" id="cku:UL82_10095"/>
<protein>
    <submittedName>
        <fullName evidence="2">Glycerophosphoryl diester phosphodiesterase</fullName>
        <ecNumber evidence="2">3.1.4.46</ecNumber>
    </submittedName>
</protein>
<dbReference type="STRING" id="35755.UL82_10095"/>
<dbReference type="HOGENOM" id="CLU_030006_3_0_11"/>
<evidence type="ECO:0000259" key="1">
    <source>
        <dbReference type="PROSITE" id="PS51704"/>
    </source>
</evidence>
<dbReference type="PANTHER" id="PTHR46211:SF1">
    <property type="entry name" value="GLYCEROPHOSPHODIESTER PHOSPHODIESTERASE, CYTOPLASMIC"/>
    <property type="match status" value="1"/>
</dbReference>
<dbReference type="Gene3D" id="3.20.20.190">
    <property type="entry name" value="Phosphatidylinositol (PI) phosphodiesterase"/>
    <property type="match status" value="1"/>
</dbReference>
<dbReference type="GO" id="GO:0008889">
    <property type="term" value="F:glycerophosphodiester phosphodiesterase activity"/>
    <property type="evidence" value="ECO:0007669"/>
    <property type="project" value="UniProtKB-EC"/>
</dbReference>
<dbReference type="EMBL" id="CP011312">
    <property type="protein sequence ID" value="AKE42156.1"/>
    <property type="molecule type" value="Genomic_DNA"/>
</dbReference>
<dbReference type="InterPro" id="IPR017946">
    <property type="entry name" value="PLC-like_Pdiesterase_TIM-brl"/>
</dbReference>
<reference evidence="2 3" key="1">
    <citation type="journal article" date="2015" name="Genome Announc.">
        <title>Complete Genome Sequence of Corynebacterium kutscheri DSM 20755, a Corynebacterial Type Strain with Remarkably Low G+C Content of Chromosomal DNA.</title>
        <authorList>
            <person name="Ruckert C."/>
            <person name="Albersmeier A."/>
            <person name="Winkler A."/>
            <person name="Tauch A."/>
        </authorList>
    </citation>
    <scope>NUCLEOTIDE SEQUENCE [LARGE SCALE GENOMIC DNA]</scope>
    <source>
        <strain evidence="2 3">DSM 20755</strain>
    </source>
</reference>
<dbReference type="PROSITE" id="PS51704">
    <property type="entry name" value="GP_PDE"/>
    <property type="match status" value="1"/>
</dbReference>
<dbReference type="PANTHER" id="PTHR46211">
    <property type="entry name" value="GLYCEROPHOSPHORYL DIESTER PHOSPHODIESTERASE"/>
    <property type="match status" value="1"/>
</dbReference>
<dbReference type="Proteomes" id="UP000033457">
    <property type="component" value="Chromosome"/>
</dbReference>
<keyword evidence="2" id="KW-0378">Hydrolase</keyword>
<proteinExistence type="predicted"/>
<keyword evidence="3" id="KW-1185">Reference proteome</keyword>
<dbReference type="SUPFAM" id="SSF51695">
    <property type="entry name" value="PLC-like phosphodiesterases"/>
    <property type="match status" value="1"/>
</dbReference>
<evidence type="ECO:0000313" key="3">
    <source>
        <dbReference type="Proteomes" id="UP000033457"/>
    </source>
</evidence>
<dbReference type="RefSeq" id="WP_046440764.1">
    <property type="nucleotide sequence ID" value="NZ_CP011312.1"/>
</dbReference>
<sequence length="240" mass="27435">MEIIAHRGFNGRFPEMSELAYEKSLELPIHGVECDVRLSKNGELVCVHDAHFLRVAGDPRRVSTLTMSEIRHIPIEFEGLTSYSVSLDDLLDLVLPTGKHLYIETKHPVAEGRMVEEAVALCLERHGLLHDERIHLISFSHLAMRRARKLMPDIDRYYLRRDWEQRVNPRDIQLSRPTGLGLSVERARRHVELVGAQGLKTYVWTANTIEELHFCYTAGVDYVATDFPDRGLEVVASLSL</sequence>
<organism evidence="2 3">
    <name type="scientific">Corynebacterium kutscheri</name>
    <dbReference type="NCBI Taxonomy" id="35755"/>
    <lineage>
        <taxon>Bacteria</taxon>
        <taxon>Bacillati</taxon>
        <taxon>Actinomycetota</taxon>
        <taxon>Actinomycetes</taxon>
        <taxon>Mycobacteriales</taxon>
        <taxon>Corynebacteriaceae</taxon>
        <taxon>Corynebacterium</taxon>
    </lineage>
</organism>
<dbReference type="EC" id="3.1.4.46" evidence="2"/>